<dbReference type="AlphaFoldDB" id="W9Y9D2"/>
<dbReference type="OrthoDB" id="68575at2759"/>
<dbReference type="Pfam" id="PF03358">
    <property type="entry name" value="FMN_red"/>
    <property type="match status" value="1"/>
</dbReference>
<keyword evidence="3" id="KW-1185">Reference proteome</keyword>
<protein>
    <recommendedName>
        <fullName evidence="1">NADPH-dependent FMN reductase-like domain-containing protein</fullName>
    </recommendedName>
</protein>
<dbReference type="eggNOG" id="KOG4530">
    <property type="taxonomic scope" value="Eukaryota"/>
</dbReference>
<dbReference type="RefSeq" id="XP_007725269.1">
    <property type="nucleotide sequence ID" value="XM_007727079.1"/>
</dbReference>
<name>W9Y9D2_9EURO</name>
<evidence type="ECO:0000313" key="3">
    <source>
        <dbReference type="Proteomes" id="UP000019484"/>
    </source>
</evidence>
<dbReference type="InterPro" id="IPR005025">
    <property type="entry name" value="FMN_Rdtase-like_dom"/>
</dbReference>
<dbReference type="Gene3D" id="3.40.50.360">
    <property type="match status" value="1"/>
</dbReference>
<dbReference type="HOGENOM" id="CLU_055322_2_0_1"/>
<feature type="domain" description="NADPH-dependent FMN reductase-like" evidence="1">
    <location>
        <begin position="21"/>
        <end position="172"/>
    </location>
</feature>
<dbReference type="InterPro" id="IPR050712">
    <property type="entry name" value="NAD(P)H-dep_reductase"/>
</dbReference>
<dbReference type="PANTHER" id="PTHR30543">
    <property type="entry name" value="CHROMATE REDUCTASE"/>
    <property type="match status" value="1"/>
</dbReference>
<dbReference type="PANTHER" id="PTHR30543:SF21">
    <property type="entry name" value="NAD(P)H-DEPENDENT FMN REDUCTASE LOT6"/>
    <property type="match status" value="1"/>
</dbReference>
<gene>
    <name evidence="2" type="ORF">A1O1_06200</name>
</gene>
<dbReference type="SUPFAM" id="SSF52218">
    <property type="entry name" value="Flavoproteins"/>
    <property type="match status" value="1"/>
</dbReference>
<evidence type="ECO:0000313" key="2">
    <source>
        <dbReference type="EMBL" id="EXJ85831.1"/>
    </source>
</evidence>
<dbReference type="GO" id="GO:0005829">
    <property type="term" value="C:cytosol"/>
    <property type="evidence" value="ECO:0007669"/>
    <property type="project" value="TreeGrafter"/>
</dbReference>
<reference evidence="2 3" key="1">
    <citation type="submission" date="2013-03" db="EMBL/GenBank/DDBJ databases">
        <title>The Genome Sequence of Capronia coronata CBS 617.96.</title>
        <authorList>
            <consortium name="The Broad Institute Genomics Platform"/>
            <person name="Cuomo C."/>
            <person name="de Hoog S."/>
            <person name="Gorbushina A."/>
            <person name="Walker B."/>
            <person name="Young S.K."/>
            <person name="Zeng Q."/>
            <person name="Gargeya S."/>
            <person name="Fitzgerald M."/>
            <person name="Haas B."/>
            <person name="Abouelleil A."/>
            <person name="Allen A.W."/>
            <person name="Alvarado L."/>
            <person name="Arachchi H.M."/>
            <person name="Berlin A.M."/>
            <person name="Chapman S.B."/>
            <person name="Gainer-Dewar J."/>
            <person name="Goldberg J."/>
            <person name="Griggs A."/>
            <person name="Gujja S."/>
            <person name="Hansen M."/>
            <person name="Howarth C."/>
            <person name="Imamovic A."/>
            <person name="Ireland A."/>
            <person name="Larimer J."/>
            <person name="McCowan C."/>
            <person name="Murphy C."/>
            <person name="Pearson M."/>
            <person name="Poon T.W."/>
            <person name="Priest M."/>
            <person name="Roberts A."/>
            <person name="Saif S."/>
            <person name="Shea T."/>
            <person name="Sisk P."/>
            <person name="Sykes S."/>
            <person name="Wortman J."/>
            <person name="Nusbaum C."/>
            <person name="Birren B."/>
        </authorList>
    </citation>
    <scope>NUCLEOTIDE SEQUENCE [LARGE SCALE GENOMIC DNA]</scope>
    <source>
        <strain evidence="2 3">CBS 617.96</strain>
    </source>
</reference>
<organism evidence="2 3">
    <name type="scientific">Capronia coronata CBS 617.96</name>
    <dbReference type="NCBI Taxonomy" id="1182541"/>
    <lineage>
        <taxon>Eukaryota</taxon>
        <taxon>Fungi</taxon>
        <taxon>Dikarya</taxon>
        <taxon>Ascomycota</taxon>
        <taxon>Pezizomycotina</taxon>
        <taxon>Eurotiomycetes</taxon>
        <taxon>Chaetothyriomycetidae</taxon>
        <taxon>Chaetothyriales</taxon>
        <taxon>Herpotrichiellaceae</taxon>
        <taxon>Capronia</taxon>
    </lineage>
</organism>
<dbReference type="GeneID" id="19161068"/>
<dbReference type="Proteomes" id="UP000019484">
    <property type="component" value="Unassembled WGS sequence"/>
</dbReference>
<dbReference type="EMBL" id="AMWN01000005">
    <property type="protein sequence ID" value="EXJ85831.1"/>
    <property type="molecule type" value="Genomic_DNA"/>
</dbReference>
<sequence>MDSTIGSLFRVFPSDPIMEQIGVIICSQRPRRAGPQIATFVLDTLKQYQAGHPSSRPYQFMLIDLAEHPLPMYDEPGIPSRIHSSAGYAHYHTRAWSDLINSFAAFVFVTPQYNWGYPAGLKNALDYLYHEWAGKPAMVVSYGGHGGHKAAMQLKQVLQGLHMKVVPHHVALQFPDREFMERASSGADLGLRVFNEAEPGERLWAQEGKDMHIVFALLLERLFGEADEEFGLRNIEGCACSDAQSHS</sequence>
<dbReference type="InterPro" id="IPR029039">
    <property type="entry name" value="Flavoprotein-like_sf"/>
</dbReference>
<evidence type="ECO:0000259" key="1">
    <source>
        <dbReference type="Pfam" id="PF03358"/>
    </source>
</evidence>
<comment type="caution">
    <text evidence="2">The sequence shown here is derived from an EMBL/GenBank/DDBJ whole genome shotgun (WGS) entry which is preliminary data.</text>
</comment>
<dbReference type="GO" id="GO:0016491">
    <property type="term" value="F:oxidoreductase activity"/>
    <property type="evidence" value="ECO:0007669"/>
    <property type="project" value="InterPro"/>
</dbReference>
<accession>W9Y9D2</accession>
<proteinExistence type="predicted"/>
<dbReference type="GO" id="GO:0010181">
    <property type="term" value="F:FMN binding"/>
    <property type="evidence" value="ECO:0007669"/>
    <property type="project" value="TreeGrafter"/>
</dbReference>
<dbReference type="STRING" id="1182541.W9Y9D2"/>